<dbReference type="SUPFAM" id="SSF54001">
    <property type="entry name" value="Cysteine proteinases"/>
    <property type="match status" value="1"/>
</dbReference>
<dbReference type="InterPro" id="IPR010846">
    <property type="entry name" value="AmiA-like"/>
</dbReference>
<accession>A0A4U6D8V6</accession>
<sequence>MNSGKLLPAMKIRIAFLQLFTFSLIIFFSAESQAQLATQKAFTQKMELPGNGDLGTQVLRMAESFLGTPYVASTLEGNPTEKLVCKFDGLDCTTLVESSIALALAKSENLNYDGYKTELTKIRYRDGVIDGYPSRLHYVLDWMYENEKRGLLEDITSKVGGVPFKKEINFMSTHANFYPALDNTEVWEKIKEQENIINSREYSYIPKASLQKAEPMLRDGDIVAFTSSVEGLDCNHMGIITKIGNRAYLLHASLAGKKVILSALPLAEYVASVPKHTGMIVARLTEQ</sequence>
<dbReference type="Gene3D" id="2.30.260.10">
    <property type="entry name" value="putative xylanase like domain"/>
    <property type="match status" value="1"/>
</dbReference>
<name>A0A4U6D8V6_9BACT</name>
<gene>
    <name evidence="1" type="ORF">FDK13_04895</name>
</gene>
<organism evidence="1 2">
    <name type="scientific">Dyadobacter frigoris</name>
    <dbReference type="NCBI Taxonomy" id="2576211"/>
    <lineage>
        <taxon>Bacteria</taxon>
        <taxon>Pseudomonadati</taxon>
        <taxon>Bacteroidota</taxon>
        <taxon>Cytophagia</taxon>
        <taxon>Cytophagales</taxon>
        <taxon>Spirosomataceae</taxon>
        <taxon>Dyadobacter</taxon>
    </lineage>
</organism>
<evidence type="ECO:0000313" key="1">
    <source>
        <dbReference type="EMBL" id="TKT93196.1"/>
    </source>
</evidence>
<dbReference type="OrthoDB" id="1409585at2"/>
<dbReference type="InterPro" id="IPR038765">
    <property type="entry name" value="Papain-like_cys_pep_sf"/>
</dbReference>
<reference evidence="1 2" key="1">
    <citation type="submission" date="2019-05" db="EMBL/GenBank/DDBJ databases">
        <title>Dyadobacter AR-3-8 sp. nov., isolated from arctic soil.</title>
        <authorList>
            <person name="Chaudhary D.K."/>
        </authorList>
    </citation>
    <scope>NUCLEOTIDE SEQUENCE [LARGE SCALE GENOMIC DNA]</scope>
    <source>
        <strain evidence="1 2">AR-3-8</strain>
    </source>
</reference>
<evidence type="ECO:0000313" key="2">
    <source>
        <dbReference type="Proteomes" id="UP000304900"/>
    </source>
</evidence>
<keyword evidence="2" id="KW-1185">Reference proteome</keyword>
<dbReference type="Proteomes" id="UP000304900">
    <property type="component" value="Unassembled WGS sequence"/>
</dbReference>
<dbReference type="AlphaFoldDB" id="A0A4U6D8V6"/>
<dbReference type="Pfam" id="PF07313">
    <property type="entry name" value="AmiA-like"/>
    <property type="match status" value="1"/>
</dbReference>
<comment type="caution">
    <text evidence="1">The sequence shown here is derived from an EMBL/GenBank/DDBJ whole genome shotgun (WGS) entry which is preliminary data.</text>
</comment>
<dbReference type="EMBL" id="SZVO01000002">
    <property type="protein sequence ID" value="TKT93196.1"/>
    <property type="molecule type" value="Genomic_DNA"/>
</dbReference>
<proteinExistence type="predicted"/>
<dbReference type="Gene3D" id="1.10.3670.10">
    <property type="entry name" value="Putative xylanase like domain"/>
    <property type="match status" value="1"/>
</dbReference>
<protein>
    <submittedName>
        <fullName evidence="1">DUF1460 domain-containing protein</fullName>
    </submittedName>
</protein>